<dbReference type="AlphaFoldDB" id="A0A017TH85"/>
<comment type="caution">
    <text evidence="2">The sequence shown here is derived from an EMBL/GenBank/DDBJ whole genome shotgun (WGS) entry which is preliminary data.</text>
</comment>
<gene>
    <name evidence="2" type="ORF">CAP_5950</name>
</gene>
<reference evidence="2 3" key="1">
    <citation type="submission" date="2013-05" db="EMBL/GenBank/DDBJ databases">
        <title>Genome assembly of Chondromyces apiculatus DSM 436.</title>
        <authorList>
            <person name="Sharma G."/>
            <person name="Khatri I."/>
            <person name="Kaur C."/>
            <person name="Mayilraj S."/>
            <person name="Subramanian S."/>
        </authorList>
    </citation>
    <scope>NUCLEOTIDE SEQUENCE [LARGE SCALE GENOMIC DNA]</scope>
    <source>
        <strain evidence="2 3">DSM 436</strain>
    </source>
</reference>
<sequence>MPADPDALRRSVKLERYAEVLAHILHYRAEDLFEVLARLGVPADSWHAVDAAWTAELALGIKRQQRDQALRFSATFAKTRERLARTALPLASLGAPAPRDTPVPPDPPRPLSSLPGPSEAPSPWAARPASVQPTFTPAPPVLPPPPSPPFQPPVIVTPVPPPLGAPSSLAALRDTADISGSVPRQPLPFVQAKSTPASSPPSPALLQTPLPPVEPTQAPPPGKRLMRFDPQTGQPLATPIWVDAPPPPKDE</sequence>
<dbReference type="STRING" id="1192034.CAP_5950"/>
<feature type="compositionally biased region" description="Pro residues" evidence="1">
    <location>
        <begin position="198"/>
        <end position="222"/>
    </location>
</feature>
<organism evidence="2 3">
    <name type="scientific">Chondromyces apiculatus DSM 436</name>
    <dbReference type="NCBI Taxonomy" id="1192034"/>
    <lineage>
        <taxon>Bacteria</taxon>
        <taxon>Pseudomonadati</taxon>
        <taxon>Myxococcota</taxon>
        <taxon>Polyangia</taxon>
        <taxon>Polyangiales</taxon>
        <taxon>Polyangiaceae</taxon>
        <taxon>Chondromyces</taxon>
    </lineage>
</organism>
<accession>A0A017TH85</accession>
<protein>
    <submittedName>
        <fullName evidence="2">Putative exported protein</fullName>
    </submittedName>
</protein>
<evidence type="ECO:0000256" key="1">
    <source>
        <dbReference type="SAM" id="MobiDB-lite"/>
    </source>
</evidence>
<evidence type="ECO:0000313" key="2">
    <source>
        <dbReference type="EMBL" id="EYF08190.1"/>
    </source>
</evidence>
<feature type="compositionally biased region" description="Pro residues" evidence="1">
    <location>
        <begin position="136"/>
        <end position="152"/>
    </location>
</feature>
<name>A0A017TH85_9BACT</name>
<feature type="compositionally biased region" description="Low complexity" evidence="1">
    <location>
        <begin position="88"/>
        <end position="98"/>
    </location>
</feature>
<feature type="region of interest" description="Disordered" evidence="1">
    <location>
        <begin position="176"/>
        <end position="251"/>
    </location>
</feature>
<dbReference type="EMBL" id="ASRX01000005">
    <property type="protein sequence ID" value="EYF08190.1"/>
    <property type="molecule type" value="Genomic_DNA"/>
</dbReference>
<feature type="region of interest" description="Disordered" evidence="1">
    <location>
        <begin position="88"/>
        <end position="159"/>
    </location>
</feature>
<proteinExistence type="predicted"/>
<evidence type="ECO:0000313" key="3">
    <source>
        <dbReference type="Proteomes" id="UP000019678"/>
    </source>
</evidence>
<keyword evidence="3" id="KW-1185">Reference proteome</keyword>
<dbReference type="Proteomes" id="UP000019678">
    <property type="component" value="Unassembled WGS sequence"/>
</dbReference>
<feature type="compositionally biased region" description="Pro residues" evidence="1">
    <location>
        <begin position="99"/>
        <end position="110"/>
    </location>
</feature>